<organism evidence="2">
    <name type="scientific">Ajellomyces capsulatus (strain H88)</name>
    <name type="common">Darling's disease fungus</name>
    <name type="synonym">Histoplasma capsulatum</name>
    <dbReference type="NCBI Taxonomy" id="544711"/>
    <lineage>
        <taxon>Eukaryota</taxon>
        <taxon>Fungi</taxon>
        <taxon>Dikarya</taxon>
        <taxon>Ascomycota</taxon>
        <taxon>Pezizomycotina</taxon>
        <taxon>Eurotiomycetes</taxon>
        <taxon>Eurotiomycetidae</taxon>
        <taxon>Onygenales</taxon>
        <taxon>Ajellomycetaceae</taxon>
        <taxon>Histoplasma</taxon>
    </lineage>
</organism>
<dbReference type="HOGENOM" id="CLU_2145111_0_0_1"/>
<reference evidence="2" key="1">
    <citation type="submission" date="2008-07" db="EMBL/GenBank/DDBJ databases">
        <title>Annotation of Ajellomyces capsulatus strain H88.</title>
        <authorList>
            <person name="Champion M."/>
            <person name="Cuomo C."/>
            <person name="Ma L.-J."/>
            <person name="Henn M.R."/>
            <person name="Sil A."/>
            <person name="Goldman B."/>
            <person name="Young S.K."/>
            <person name="Kodira C.D."/>
            <person name="Zeng Q."/>
            <person name="Koehrsen M."/>
            <person name="Alvarado L."/>
            <person name="Berlin A."/>
            <person name="Borenstein D."/>
            <person name="Chen Z."/>
            <person name="Engels R."/>
            <person name="Freedman E."/>
            <person name="Gellesch M."/>
            <person name="Goldberg J."/>
            <person name="Griggs A."/>
            <person name="Gujja S."/>
            <person name="Heiman D."/>
            <person name="Hepburn T."/>
            <person name="Howarth C."/>
            <person name="Jen D."/>
            <person name="Larson L."/>
            <person name="Lewis B."/>
            <person name="Mehta T."/>
            <person name="Park D."/>
            <person name="Pearson M."/>
            <person name="Roberts A."/>
            <person name="Saif S."/>
            <person name="Shea T."/>
            <person name="Shenoy N."/>
            <person name="Sisk P."/>
            <person name="Stolte C."/>
            <person name="Sykes S."/>
            <person name="Walk T."/>
            <person name="White J."/>
            <person name="Yandava C."/>
            <person name="Klein B."/>
            <person name="McEwen J.G."/>
            <person name="Puccia R."/>
            <person name="Goldman G.H."/>
            <person name="Felipe M.S."/>
            <person name="Nino-Vega G."/>
            <person name="San-Blas G."/>
            <person name="Taylor J."/>
            <person name="Mendoza L."/>
            <person name="Galagan J."/>
            <person name="Nusbaum C."/>
            <person name="Birren B."/>
        </authorList>
    </citation>
    <scope>NUCLEOTIDE SEQUENCE [LARGE SCALE GENOMIC DNA]</scope>
    <source>
        <strain evidence="2">H88</strain>
    </source>
</reference>
<dbReference type="EMBL" id="DS990641">
    <property type="protein sequence ID" value="EGC48340.1"/>
    <property type="molecule type" value="Genomic_DNA"/>
</dbReference>
<accession>F0UR13</accession>
<name>F0UR13_AJEC8</name>
<dbReference type="OrthoDB" id="10421582at2759"/>
<evidence type="ECO:0000313" key="1">
    <source>
        <dbReference type="EMBL" id="EGC48340.1"/>
    </source>
</evidence>
<gene>
    <name evidence="1" type="ORF">HCEG_07555</name>
</gene>
<dbReference type="Proteomes" id="UP000008142">
    <property type="component" value="Unassembled WGS sequence"/>
</dbReference>
<proteinExistence type="predicted"/>
<evidence type="ECO:0000313" key="2">
    <source>
        <dbReference type="Proteomes" id="UP000008142"/>
    </source>
</evidence>
<protein>
    <submittedName>
        <fullName evidence="1">Predicted protein</fullName>
    </submittedName>
</protein>
<sequence>MPSPRLQLQDGSAAELLEIIMMTEATTERQIKRSTDLEEAFVGVELAVRLAPDHGTLDHVSRLIRRGVQFQLFMVLSKARRTPGDDVEDSLIIIGYFENSTCFKGVSVDYEV</sequence>
<dbReference type="AlphaFoldDB" id="F0UR13"/>